<evidence type="ECO:0000313" key="9">
    <source>
        <dbReference type="Proteomes" id="UP000280586"/>
    </source>
</evidence>
<dbReference type="Proteomes" id="UP001055437">
    <property type="component" value="Chromosome"/>
</dbReference>
<dbReference type="EMBL" id="CP023671">
    <property type="protein sequence ID" value="AYE33582.1"/>
    <property type="molecule type" value="Genomic_DNA"/>
</dbReference>
<dbReference type="GeneID" id="303559732"/>
<accession>A0A9N7PK18</accession>
<keyword evidence="3 5" id="KW-0472">Membrane</keyword>
<dbReference type="SMART" id="SM00244">
    <property type="entry name" value="PHB"/>
    <property type="match status" value="1"/>
</dbReference>
<feature type="transmembrane region" description="Helical" evidence="5">
    <location>
        <begin position="6"/>
        <end position="26"/>
    </location>
</feature>
<keyword evidence="4" id="KW-0175">Coiled coil</keyword>
<dbReference type="InterPro" id="IPR036013">
    <property type="entry name" value="Band_7/SPFH_dom_sf"/>
</dbReference>
<evidence type="ECO:0000256" key="2">
    <source>
        <dbReference type="ARBA" id="ARBA00007161"/>
    </source>
</evidence>
<evidence type="ECO:0000313" key="10">
    <source>
        <dbReference type="Proteomes" id="UP001055437"/>
    </source>
</evidence>
<keyword evidence="5" id="KW-1133">Transmembrane helix</keyword>
<dbReference type="KEGG" id="csep:CP523_03425"/>
<evidence type="ECO:0000256" key="5">
    <source>
        <dbReference type="SAM" id="Phobius"/>
    </source>
</evidence>
<dbReference type="Proteomes" id="UP000280586">
    <property type="component" value="Chromosome"/>
</dbReference>
<dbReference type="GO" id="GO:0005886">
    <property type="term" value="C:plasma membrane"/>
    <property type="evidence" value="ECO:0007669"/>
    <property type="project" value="TreeGrafter"/>
</dbReference>
<evidence type="ECO:0000256" key="4">
    <source>
        <dbReference type="SAM" id="Coils"/>
    </source>
</evidence>
<dbReference type="PANTHER" id="PTHR13806">
    <property type="entry name" value="FLOTILLIN-RELATED"/>
    <property type="match status" value="1"/>
</dbReference>
<dbReference type="EMBL" id="CP099799">
    <property type="protein sequence ID" value="USS00141.1"/>
    <property type="molecule type" value="Genomic_DNA"/>
</dbReference>
<dbReference type="Pfam" id="PF01145">
    <property type="entry name" value="Band_7"/>
    <property type="match status" value="1"/>
</dbReference>
<comment type="similarity">
    <text evidence="2">Belongs to the band 7/mec-2 family. Flotillin subfamily.</text>
</comment>
<evidence type="ECO:0000256" key="1">
    <source>
        <dbReference type="ARBA" id="ARBA00004370"/>
    </source>
</evidence>
<name>A0A9N7PK18_CLOSE</name>
<dbReference type="Pfam" id="PF15975">
    <property type="entry name" value="Flot"/>
    <property type="match status" value="1"/>
</dbReference>
<dbReference type="AlphaFoldDB" id="A0A9N7PK18"/>
<dbReference type="GO" id="GO:0072659">
    <property type="term" value="P:protein localization to plasma membrane"/>
    <property type="evidence" value="ECO:0007669"/>
    <property type="project" value="TreeGrafter"/>
</dbReference>
<feature type="coiled-coil region" evidence="4">
    <location>
        <begin position="193"/>
        <end position="304"/>
    </location>
</feature>
<evidence type="ECO:0000259" key="6">
    <source>
        <dbReference type="SMART" id="SM00244"/>
    </source>
</evidence>
<reference evidence="8" key="2">
    <citation type="submission" date="2022-06" db="EMBL/GenBank/DDBJ databases">
        <authorList>
            <person name="Holder M.E."/>
            <person name="Ajami N.J."/>
            <person name="Petrosino J.F."/>
        </authorList>
    </citation>
    <scope>NUCLEOTIDE SEQUENCE</scope>
    <source>
        <strain evidence="8">RMA 8861</strain>
    </source>
</reference>
<dbReference type="Gene3D" id="3.30.479.30">
    <property type="entry name" value="Band 7 domain"/>
    <property type="match status" value="1"/>
</dbReference>
<evidence type="ECO:0000256" key="3">
    <source>
        <dbReference type="ARBA" id="ARBA00023136"/>
    </source>
</evidence>
<dbReference type="SUPFAM" id="SSF117892">
    <property type="entry name" value="Band 7/SPFH domain"/>
    <property type="match status" value="1"/>
</dbReference>
<dbReference type="InterPro" id="IPR031905">
    <property type="entry name" value="Flotillin_C"/>
</dbReference>
<feature type="domain" description="Band 7" evidence="6">
    <location>
        <begin position="24"/>
        <end position="192"/>
    </location>
</feature>
<organism evidence="7 9">
    <name type="scientific">Clostridium septicum</name>
    <dbReference type="NCBI Taxonomy" id="1504"/>
    <lineage>
        <taxon>Bacteria</taxon>
        <taxon>Bacillati</taxon>
        <taxon>Bacillota</taxon>
        <taxon>Clostridia</taxon>
        <taxon>Eubacteriales</taxon>
        <taxon>Clostridiaceae</taxon>
        <taxon>Clostridium</taxon>
    </lineage>
</organism>
<dbReference type="InterPro" id="IPR027705">
    <property type="entry name" value="Flotillin_fam"/>
</dbReference>
<evidence type="ECO:0000313" key="7">
    <source>
        <dbReference type="EMBL" id="AYE33582.1"/>
    </source>
</evidence>
<proteinExistence type="inferred from homology"/>
<keyword evidence="10" id="KW-1185">Reference proteome</keyword>
<gene>
    <name evidence="7" type="ORF">CP523_03425</name>
    <name evidence="8" type="ORF">NH397_11660</name>
</gene>
<dbReference type="CDD" id="cd03399">
    <property type="entry name" value="SPFH_flotillin"/>
    <property type="match status" value="1"/>
</dbReference>
<dbReference type="PANTHER" id="PTHR13806:SF46">
    <property type="entry name" value="FLOTILLIN-1-RELATED"/>
    <property type="match status" value="1"/>
</dbReference>
<evidence type="ECO:0000313" key="8">
    <source>
        <dbReference type="EMBL" id="USS00141.1"/>
    </source>
</evidence>
<reference evidence="7 9" key="1">
    <citation type="submission" date="2017-09" db="EMBL/GenBank/DDBJ databases">
        <authorList>
            <person name="Thomas P."/>
            <person name="Seyboldt C."/>
        </authorList>
    </citation>
    <scope>NUCLEOTIDE SEQUENCE [LARGE SCALE GENOMIC DNA]</scope>
    <source>
        <strain evidence="7 9">DSM 7534</strain>
    </source>
</reference>
<dbReference type="InterPro" id="IPR001107">
    <property type="entry name" value="Band_7"/>
</dbReference>
<sequence>MQEMLIKFATIGVPILVVILIILSTWKKAPQDKAIVVTGLKRRVISGKGGLVVPFFEQTDRISLENMKVEVKTHESLDRNGVPIDTDGVAIIKVKSSSDGVLLAIEQFNTGKERETIEVIRGTVQDVLEGKLREIVSKMSIEEIYKDREMFANEVENVAKDDLERMGLEIKTFTIRDIDDTKGYLTALGAKQIAEVKKNASIAEAEAKKEEMQKTAEAKRLGTEAQIKAETEIARATKDKELKVQAYKEEEKKAQAKADFAYEVEKNIVQKQVIEARKNAELFEEQRQTEIAEQQARKKEMELEATIKKVAEADKYSEEQKAEADRYKLIKQAEAEAESIKIKGMAEADAIRLKGEATADAMKAEAEAMKEKAEAYKMYGEAAIIQMLADKLPEVAKYVSEPLGKTEKMVIIDNGNQGGASKVTKNITNIMAEIPEVINSLTGIDIIDLVKDLSKNKGNINNSDNNKVNEEIVIENIKEEQGEKVLNNKEN</sequence>
<keyword evidence="5" id="KW-0812">Transmembrane</keyword>
<protein>
    <submittedName>
        <fullName evidence="7">Flotillin</fullName>
    </submittedName>
    <submittedName>
        <fullName evidence="8">SPFH domain-containing protein</fullName>
    </submittedName>
</protein>
<dbReference type="GO" id="GO:0002020">
    <property type="term" value="F:protease binding"/>
    <property type="evidence" value="ECO:0007669"/>
    <property type="project" value="TreeGrafter"/>
</dbReference>
<dbReference type="RefSeq" id="WP_120140486.1">
    <property type="nucleotide sequence ID" value="NZ_CP023671.1"/>
</dbReference>
<comment type="subcellular location">
    <subcellularLocation>
        <location evidence="1">Membrane</location>
    </subcellularLocation>
</comment>